<keyword evidence="1" id="KW-0472">Membrane</keyword>
<feature type="transmembrane region" description="Helical" evidence="1">
    <location>
        <begin position="12"/>
        <end position="30"/>
    </location>
</feature>
<sequence length="171" mass="19690">MPLHAEDLPVLYLLLLVTAVVFLGEVWRGIRARVQPIPENVAHLAHLVRRGFRVLHPDQRGEVIVTRGLDAEEKLGEGRLHFALVERDGERFVVFRLKDWGFLEEGSRAVRDRLLSLQLLGEADGVILLSPDGEREETIRFDLRGLRSPRRRRWQSLFWAFLLGLFVGILL</sequence>
<accession>A0A2T5G669</accession>
<protein>
    <submittedName>
        <fullName evidence="2">Uncharacterized protein</fullName>
    </submittedName>
</protein>
<feature type="transmembrane region" description="Helical" evidence="1">
    <location>
        <begin position="154"/>
        <end position="170"/>
    </location>
</feature>
<gene>
    <name evidence="2" type="ORF">BLITH_1311</name>
</gene>
<name>A0A2T5G669_9BACL</name>
<keyword evidence="1" id="KW-1133">Transmembrane helix</keyword>
<reference evidence="2 3" key="1">
    <citation type="submission" date="2017-08" db="EMBL/GenBank/DDBJ databases">
        <title>Burning lignite coal seam in the remote Altai Mountains harbors a hydrogen-driven thermophilic microbial community.</title>
        <authorList>
            <person name="Kadnikov V.V."/>
            <person name="Mardanov A.V."/>
            <person name="Ivasenko D."/>
            <person name="Beletsky A.V."/>
            <person name="Karnachuk O.V."/>
            <person name="Ravin N.V."/>
        </authorList>
    </citation>
    <scope>NUCLEOTIDE SEQUENCE [LARGE SCALE GENOMIC DNA]</scope>
    <source>
        <strain evidence="2">AL31</strain>
    </source>
</reference>
<comment type="caution">
    <text evidence="2">The sequence shown here is derived from an EMBL/GenBank/DDBJ whole genome shotgun (WGS) entry which is preliminary data.</text>
</comment>
<evidence type="ECO:0000256" key="1">
    <source>
        <dbReference type="SAM" id="Phobius"/>
    </source>
</evidence>
<evidence type="ECO:0000313" key="3">
    <source>
        <dbReference type="Proteomes" id="UP000244016"/>
    </source>
</evidence>
<dbReference type="AlphaFoldDB" id="A0A2T5G669"/>
<keyword evidence="1" id="KW-0812">Transmembrane</keyword>
<proteinExistence type="predicted"/>
<evidence type="ECO:0000313" key="2">
    <source>
        <dbReference type="EMBL" id="PTQ51673.1"/>
    </source>
</evidence>
<dbReference type="EMBL" id="PEBW01000004">
    <property type="protein sequence ID" value="PTQ51673.1"/>
    <property type="molecule type" value="Genomic_DNA"/>
</dbReference>
<organism evidence="2 3">
    <name type="scientific">Brockia lithotrophica</name>
    <dbReference type="NCBI Taxonomy" id="933949"/>
    <lineage>
        <taxon>Bacteria</taxon>
        <taxon>Bacillati</taxon>
        <taxon>Bacillota</taxon>
        <taxon>Bacilli</taxon>
        <taxon>Bacillales</taxon>
        <taxon>Bacillales Family X. Incertae Sedis</taxon>
        <taxon>Brockia</taxon>
    </lineage>
</organism>
<dbReference type="Proteomes" id="UP000244016">
    <property type="component" value="Unassembled WGS sequence"/>
</dbReference>